<dbReference type="InterPro" id="IPR036291">
    <property type="entry name" value="NAD(P)-bd_dom_sf"/>
</dbReference>
<dbReference type="AlphaFoldDB" id="A0A1M7QTS5"/>
<proteinExistence type="predicted"/>
<protein>
    <submittedName>
        <fullName evidence="3">Predicted dehydrogenase</fullName>
    </submittedName>
</protein>
<dbReference type="SUPFAM" id="SSF55347">
    <property type="entry name" value="Glyceraldehyde-3-phosphate dehydrogenase-like, C-terminal domain"/>
    <property type="match status" value="1"/>
</dbReference>
<dbReference type="GO" id="GO:0016491">
    <property type="term" value="F:oxidoreductase activity"/>
    <property type="evidence" value="ECO:0007669"/>
    <property type="project" value="UniProtKB-KW"/>
</dbReference>
<dbReference type="EMBL" id="FRCZ01000009">
    <property type="protein sequence ID" value="SHN35014.1"/>
    <property type="molecule type" value="Genomic_DNA"/>
</dbReference>
<accession>A0A1M7QTS5</accession>
<dbReference type="GO" id="GO:0000166">
    <property type="term" value="F:nucleotide binding"/>
    <property type="evidence" value="ECO:0007669"/>
    <property type="project" value="InterPro"/>
</dbReference>
<dbReference type="Proteomes" id="UP000184184">
    <property type="component" value="Unassembled WGS sequence"/>
</dbReference>
<gene>
    <name evidence="3" type="ORF">SAMN05216179_3571</name>
</gene>
<evidence type="ECO:0000256" key="1">
    <source>
        <dbReference type="ARBA" id="ARBA00023002"/>
    </source>
</evidence>
<evidence type="ECO:0000313" key="3">
    <source>
        <dbReference type="EMBL" id="SHN35014.1"/>
    </source>
</evidence>
<reference evidence="3 4" key="1">
    <citation type="submission" date="2016-11" db="EMBL/GenBank/DDBJ databases">
        <authorList>
            <person name="Jaros S."/>
            <person name="Januszkiewicz K."/>
            <person name="Wedrychowicz H."/>
        </authorList>
    </citation>
    <scope>NUCLEOTIDE SEQUENCE [LARGE SCALE GENOMIC DNA]</scope>
    <source>
        <strain evidence="3 4">CGMCC 1.10681</strain>
    </source>
</reference>
<dbReference type="InterPro" id="IPR050463">
    <property type="entry name" value="Gfo/Idh/MocA_oxidrdct_glycsds"/>
</dbReference>
<evidence type="ECO:0000313" key="4">
    <source>
        <dbReference type="Proteomes" id="UP000184184"/>
    </source>
</evidence>
<dbReference type="Gene3D" id="3.40.50.720">
    <property type="entry name" value="NAD(P)-binding Rossmann-like Domain"/>
    <property type="match status" value="1"/>
</dbReference>
<dbReference type="InterPro" id="IPR000683">
    <property type="entry name" value="Gfo/Idh/MocA-like_OxRdtase_N"/>
</dbReference>
<dbReference type="STRING" id="1027249.SAMN05216179_3571"/>
<dbReference type="PANTHER" id="PTHR43818:SF11">
    <property type="entry name" value="BCDNA.GH03377"/>
    <property type="match status" value="1"/>
</dbReference>
<sequence length="418" mass="47106">MKKFKIAVVGAGQFSQCFIPLFKSHPYVEEVVLAEVKKERRDKFAKAFSIKRTFSSLEEVLKSDVDAVALFTQRHLHGPQTIQALQAGKHVYSAVPTAQSLEEIREIIEEVERTGLIYMTGETSYYYPCTVYCRDQFKTGEFGDFVHGDAQYLHDMSHGFYEAYQYSGGSDWKKVAGIPPMYYPTHTVSMILSVTGAKATKVSCLGYVDKHEDGIFREGANLWNNRFSNETAMIRTSDGGMARLNEFRRVGWGGQNSVYMSMFGTKGSYEEHANGSSWSSLKWGEVIDLTDQLSCQDAYIHLENKSDGQQLHQVLQNDFKTSLAKIHNEDRLPLSYTGKPNGHLGSHQFLIDDFMKSLHTGDLPPNHVWRAADYLVPGLIAHDSALRDGEMMDVPDFGSPPANWKVLDPELFRADPVN</sequence>
<dbReference type="SUPFAM" id="SSF51735">
    <property type="entry name" value="NAD(P)-binding Rossmann-fold domains"/>
    <property type="match status" value="1"/>
</dbReference>
<dbReference type="PANTHER" id="PTHR43818">
    <property type="entry name" value="BCDNA.GH03377"/>
    <property type="match status" value="1"/>
</dbReference>
<dbReference type="Gene3D" id="3.30.360.10">
    <property type="entry name" value="Dihydrodipicolinate Reductase, domain 2"/>
    <property type="match status" value="1"/>
</dbReference>
<dbReference type="Pfam" id="PF01408">
    <property type="entry name" value="GFO_IDH_MocA"/>
    <property type="match status" value="1"/>
</dbReference>
<name>A0A1M7QTS5_9BACI</name>
<feature type="domain" description="Gfo/Idh/MocA-like oxidoreductase N-terminal" evidence="2">
    <location>
        <begin position="4"/>
        <end position="121"/>
    </location>
</feature>
<evidence type="ECO:0000259" key="2">
    <source>
        <dbReference type="Pfam" id="PF01408"/>
    </source>
</evidence>
<dbReference type="RefSeq" id="WP_073203172.1">
    <property type="nucleotide sequence ID" value="NZ_FRCZ01000009.1"/>
</dbReference>
<keyword evidence="4" id="KW-1185">Reference proteome</keyword>
<keyword evidence="1" id="KW-0560">Oxidoreductase</keyword>
<dbReference type="OrthoDB" id="9781031at2"/>
<organism evidence="3 4">
    <name type="scientific">Gracilibacillus kekensis</name>
    <dbReference type="NCBI Taxonomy" id="1027249"/>
    <lineage>
        <taxon>Bacteria</taxon>
        <taxon>Bacillati</taxon>
        <taxon>Bacillota</taxon>
        <taxon>Bacilli</taxon>
        <taxon>Bacillales</taxon>
        <taxon>Bacillaceae</taxon>
        <taxon>Gracilibacillus</taxon>
    </lineage>
</organism>